<dbReference type="Pfam" id="PF03399">
    <property type="entry name" value="SAC3_GANP"/>
    <property type="match status" value="1"/>
</dbReference>
<proteinExistence type="predicted"/>
<dbReference type="OrthoDB" id="199574at2759"/>
<reference evidence="3" key="1">
    <citation type="submission" date="2021-06" db="EMBL/GenBank/DDBJ databases">
        <authorList>
            <person name="Kallberg Y."/>
            <person name="Tangrot J."/>
            <person name="Rosling A."/>
        </authorList>
    </citation>
    <scope>NUCLEOTIDE SEQUENCE</scope>
    <source>
        <strain evidence="3">MT106</strain>
    </source>
</reference>
<feature type="region of interest" description="Disordered" evidence="1">
    <location>
        <begin position="210"/>
        <end position="278"/>
    </location>
</feature>
<feature type="region of interest" description="Disordered" evidence="1">
    <location>
        <begin position="364"/>
        <end position="389"/>
    </location>
</feature>
<name>A0A9N9FS46_9GLOM</name>
<dbReference type="AlphaFoldDB" id="A0A9N9FS46"/>
<dbReference type="InterPro" id="IPR000717">
    <property type="entry name" value="PCI_dom"/>
</dbReference>
<dbReference type="InterPro" id="IPR005062">
    <property type="entry name" value="SAC3/GANP/THP3_conserved"/>
</dbReference>
<evidence type="ECO:0000256" key="1">
    <source>
        <dbReference type="SAM" id="MobiDB-lite"/>
    </source>
</evidence>
<feature type="compositionally biased region" description="Polar residues" evidence="1">
    <location>
        <begin position="210"/>
        <end position="220"/>
    </location>
</feature>
<accession>A0A9N9FS46</accession>
<feature type="domain" description="PCI" evidence="2">
    <location>
        <begin position="488"/>
        <end position="664"/>
    </location>
</feature>
<comment type="caution">
    <text evidence="3">The sequence shown here is derived from an EMBL/GenBank/DDBJ whole genome shotgun (WGS) entry which is preliminary data.</text>
</comment>
<evidence type="ECO:0000259" key="2">
    <source>
        <dbReference type="PROSITE" id="PS50250"/>
    </source>
</evidence>
<keyword evidence="4" id="KW-1185">Reference proteome</keyword>
<dbReference type="InterPro" id="IPR045107">
    <property type="entry name" value="SAC3/GANP/THP3"/>
</dbReference>
<dbReference type="EMBL" id="CAJVPL010001097">
    <property type="protein sequence ID" value="CAG8552445.1"/>
    <property type="molecule type" value="Genomic_DNA"/>
</dbReference>
<protein>
    <submittedName>
        <fullName evidence="3">3036_t:CDS:1</fullName>
    </submittedName>
</protein>
<feature type="compositionally biased region" description="Basic and acidic residues" evidence="1">
    <location>
        <begin position="268"/>
        <end position="278"/>
    </location>
</feature>
<sequence>MGENPQYPQQTWAYAYDPNYNQAQYIPPPPGTQPDYSSYFQNPTASQQAYYTYPNTAQATNSTYPPGIVPDFSAQLSSNAQPDPPGNTYIAAFDPNNYYQTQTYAAAVYSNQPTAASPTITPTVTTTFPGFPIQPAPPGTIKEVTPAISVPTTIANITPSRTTTSDRSSTMQASTNLFSTTGSSAINKSKDAEPKPFTLDKVQQTTSGIANLNVGSNVQSSKEKTKHKPAYHPIKMTKLSKKTPGRNPLDDSRSGPSTSANQQRQKSPAKESKEQWPDSLKEYVRRSFDAAGENIDAVEKELKELISKKLDNRAMWSTDWASMKLPAACTENADSKADSKRKVVRSPERPVQIEVDIGEQSKREKRLKRFGGADASNTSERQEIPPFNNLDDSSVANQFKIIVGTSQQLEKNYLRLTSEPDPSSVRPLEVLQKTLEFLKDKWREEQNYTYICDQFKSLRQDLTVQHIQNEFTVKVYETHARIALEKGDLGEYNQCQTQLKTLYKQNIAGHIMEFTAYRLLYFLHTKNRSDIMKLIVTLTPEMRNDPTIKHALDVRSALATSNYHKFFRLYMEAPYMGGYLIDHFVGRERVDALLALCEAFRPTLDLEFATRELSFVDLQECIKFLKEHNVECITDDRFLDTKKAEAPLRASSMKNSKIDIKGQI</sequence>
<gene>
    <name evidence="3" type="ORF">AGERDE_LOCUS6735</name>
</gene>
<organism evidence="3 4">
    <name type="scientific">Ambispora gerdemannii</name>
    <dbReference type="NCBI Taxonomy" id="144530"/>
    <lineage>
        <taxon>Eukaryota</taxon>
        <taxon>Fungi</taxon>
        <taxon>Fungi incertae sedis</taxon>
        <taxon>Mucoromycota</taxon>
        <taxon>Glomeromycotina</taxon>
        <taxon>Glomeromycetes</taxon>
        <taxon>Archaeosporales</taxon>
        <taxon>Ambisporaceae</taxon>
        <taxon>Ambispora</taxon>
    </lineage>
</organism>
<feature type="compositionally biased region" description="Polar residues" evidence="1">
    <location>
        <begin position="254"/>
        <end position="266"/>
    </location>
</feature>
<evidence type="ECO:0000313" key="4">
    <source>
        <dbReference type="Proteomes" id="UP000789831"/>
    </source>
</evidence>
<dbReference type="PANTHER" id="PTHR12436">
    <property type="entry name" value="80 KDA MCM3-ASSOCIATED PROTEIN"/>
    <property type="match status" value="1"/>
</dbReference>
<dbReference type="PROSITE" id="PS50250">
    <property type="entry name" value="PCI"/>
    <property type="match status" value="1"/>
</dbReference>
<dbReference type="GO" id="GO:0005634">
    <property type="term" value="C:nucleus"/>
    <property type="evidence" value="ECO:0007669"/>
    <property type="project" value="TreeGrafter"/>
</dbReference>
<dbReference type="Proteomes" id="UP000789831">
    <property type="component" value="Unassembled WGS sequence"/>
</dbReference>
<evidence type="ECO:0000313" key="3">
    <source>
        <dbReference type="EMBL" id="CAG8552445.1"/>
    </source>
</evidence>
<dbReference type="Gene3D" id="1.25.40.990">
    <property type="match status" value="1"/>
</dbReference>
<dbReference type="PANTHER" id="PTHR12436:SF4">
    <property type="entry name" value="LEUKOCYTE RECEPTOR CLUSTER MEMBER 8"/>
    <property type="match status" value="1"/>
</dbReference>